<keyword evidence="1" id="KW-0472">Membrane</keyword>
<reference evidence="2" key="1">
    <citation type="journal article" date="2014" name="Front. Microbiol.">
        <title>High frequency of phylogenetically diverse reductive dehalogenase-homologous genes in deep subseafloor sedimentary metagenomes.</title>
        <authorList>
            <person name="Kawai M."/>
            <person name="Futagami T."/>
            <person name="Toyoda A."/>
            <person name="Takaki Y."/>
            <person name="Nishi S."/>
            <person name="Hori S."/>
            <person name="Arai W."/>
            <person name="Tsubouchi T."/>
            <person name="Morono Y."/>
            <person name="Uchiyama I."/>
            <person name="Ito T."/>
            <person name="Fujiyama A."/>
            <person name="Inagaki F."/>
            <person name="Takami H."/>
        </authorList>
    </citation>
    <scope>NUCLEOTIDE SEQUENCE</scope>
    <source>
        <strain evidence="2">Expedition CK06-06</strain>
    </source>
</reference>
<dbReference type="AlphaFoldDB" id="X0Z5A3"/>
<proteinExistence type="predicted"/>
<evidence type="ECO:0000313" key="2">
    <source>
        <dbReference type="EMBL" id="GAG53572.1"/>
    </source>
</evidence>
<gene>
    <name evidence="2" type="ORF">S01H4_18671</name>
</gene>
<keyword evidence="1" id="KW-0812">Transmembrane</keyword>
<comment type="caution">
    <text evidence="2">The sequence shown here is derived from an EMBL/GenBank/DDBJ whole genome shotgun (WGS) entry which is preliminary data.</text>
</comment>
<accession>X0Z5A3</accession>
<dbReference type="EMBL" id="BART01008281">
    <property type="protein sequence ID" value="GAG53572.1"/>
    <property type="molecule type" value="Genomic_DNA"/>
</dbReference>
<sequence length="78" mass="8573">MADKTLTALTINSLLIIMLLLGLTSFYVLMANNEGQGHIFDDYPEIENLNLNITNTLTNGQIIDIANTNSNLSADYNP</sequence>
<organism evidence="2">
    <name type="scientific">marine sediment metagenome</name>
    <dbReference type="NCBI Taxonomy" id="412755"/>
    <lineage>
        <taxon>unclassified sequences</taxon>
        <taxon>metagenomes</taxon>
        <taxon>ecological metagenomes</taxon>
    </lineage>
</organism>
<feature type="non-terminal residue" evidence="2">
    <location>
        <position position="78"/>
    </location>
</feature>
<protein>
    <submittedName>
        <fullName evidence="2">Uncharacterized protein</fullName>
    </submittedName>
</protein>
<feature type="transmembrane region" description="Helical" evidence="1">
    <location>
        <begin position="6"/>
        <end position="29"/>
    </location>
</feature>
<evidence type="ECO:0000256" key="1">
    <source>
        <dbReference type="SAM" id="Phobius"/>
    </source>
</evidence>
<keyword evidence="1" id="KW-1133">Transmembrane helix</keyword>
<name>X0Z5A3_9ZZZZ</name>